<dbReference type="AlphaFoldDB" id="A0A6A7ZUW9"/>
<evidence type="ECO:0000313" key="2">
    <source>
        <dbReference type="EMBL" id="MQW06500.1"/>
    </source>
</evidence>
<feature type="transmembrane region" description="Helical" evidence="1">
    <location>
        <begin position="103"/>
        <end position="124"/>
    </location>
</feature>
<keyword evidence="1" id="KW-1133">Transmembrane helix</keyword>
<reference evidence="2" key="1">
    <citation type="journal article" date="2013" name="Genome Biol.">
        <title>Comparative genomics of the core and accessory genomes of 48 Sinorhizobium strains comprising five genospecies.</title>
        <authorList>
            <person name="Sugawara M."/>
            <person name="Epstein B."/>
            <person name="Badgley B.D."/>
            <person name="Unno T."/>
            <person name="Xu L."/>
            <person name="Reese J."/>
            <person name="Gyaneshwar P."/>
            <person name="Denny R."/>
            <person name="Mudge J."/>
            <person name="Bharti A.K."/>
            <person name="Farmer A.D."/>
            <person name="May G.D."/>
            <person name="Woodward J.E."/>
            <person name="Medigue C."/>
            <person name="Vallenet D."/>
            <person name="Lajus A."/>
            <person name="Rouy Z."/>
            <person name="Martinez-Vaz B."/>
            <person name="Tiffin P."/>
            <person name="Young N.D."/>
            <person name="Sadowsky M.J."/>
        </authorList>
    </citation>
    <scope>NUCLEOTIDE SEQUENCE</scope>
    <source>
        <strain evidence="2">M30</strain>
    </source>
</reference>
<accession>A0A6A7ZUW9</accession>
<keyword evidence="1" id="KW-0472">Membrane</keyword>
<feature type="transmembrane region" description="Helical" evidence="1">
    <location>
        <begin position="58"/>
        <end position="83"/>
    </location>
</feature>
<sequence>MLSLLLKWVTNGPLDRILTSLDRSIDNETERQKVAGDVIAKYIATEAETRATAMQSRVFWYVWALFAAPVGFWLGAICLDSVFLFSGRIADLPPSVKPYASQIIAAVFGSGAGVAGIQSVAAAIRGRR</sequence>
<proteinExistence type="predicted"/>
<name>A0A6A7ZUW9_RHIML</name>
<keyword evidence="1" id="KW-0812">Transmembrane</keyword>
<dbReference type="EMBL" id="WISP01000172">
    <property type="protein sequence ID" value="MQW06500.1"/>
    <property type="molecule type" value="Genomic_DNA"/>
</dbReference>
<evidence type="ECO:0008006" key="3">
    <source>
        <dbReference type="Google" id="ProtNLM"/>
    </source>
</evidence>
<gene>
    <name evidence="2" type="ORF">GHK45_23060</name>
</gene>
<protein>
    <recommendedName>
        <fullName evidence="3">Holin of 3TMs, for gene-transfer release</fullName>
    </recommendedName>
</protein>
<dbReference type="RefSeq" id="WP_153318599.1">
    <property type="nucleotide sequence ID" value="NZ_WIRN01000115.1"/>
</dbReference>
<comment type="caution">
    <text evidence="2">The sequence shown here is derived from an EMBL/GenBank/DDBJ whole genome shotgun (WGS) entry which is preliminary data.</text>
</comment>
<evidence type="ECO:0000256" key="1">
    <source>
        <dbReference type="SAM" id="Phobius"/>
    </source>
</evidence>
<organism evidence="2">
    <name type="scientific">Rhizobium meliloti</name>
    <name type="common">Ensifer meliloti</name>
    <name type="synonym">Sinorhizobium meliloti</name>
    <dbReference type="NCBI Taxonomy" id="382"/>
    <lineage>
        <taxon>Bacteria</taxon>
        <taxon>Pseudomonadati</taxon>
        <taxon>Pseudomonadota</taxon>
        <taxon>Alphaproteobacteria</taxon>
        <taxon>Hyphomicrobiales</taxon>
        <taxon>Rhizobiaceae</taxon>
        <taxon>Sinorhizobium/Ensifer group</taxon>
        <taxon>Sinorhizobium</taxon>
    </lineage>
</organism>